<organism evidence="1 2">
    <name type="scientific">Komagataella pastoris</name>
    <name type="common">Yeast</name>
    <name type="synonym">Pichia pastoris</name>
    <dbReference type="NCBI Taxonomy" id="4922"/>
    <lineage>
        <taxon>Eukaryota</taxon>
        <taxon>Fungi</taxon>
        <taxon>Dikarya</taxon>
        <taxon>Ascomycota</taxon>
        <taxon>Saccharomycotina</taxon>
        <taxon>Pichiomycetes</taxon>
        <taxon>Pichiales</taxon>
        <taxon>Pichiaceae</taxon>
        <taxon>Komagataella</taxon>
    </lineage>
</organism>
<dbReference type="OrthoDB" id="2012278at2759"/>
<dbReference type="Proteomes" id="UP000094565">
    <property type="component" value="Chromosome 4"/>
</dbReference>
<dbReference type="AlphaFoldDB" id="A0A1B2JGX3"/>
<accession>A0A1B2JGX3</accession>
<evidence type="ECO:0000313" key="2">
    <source>
        <dbReference type="Proteomes" id="UP000094565"/>
    </source>
</evidence>
<protein>
    <submittedName>
        <fullName evidence="1">BA75_05156T0</fullName>
    </submittedName>
</protein>
<name>A0A1B2JGX3_PICPA</name>
<keyword evidence="2" id="KW-1185">Reference proteome</keyword>
<proteinExistence type="predicted"/>
<evidence type="ECO:0000313" key="1">
    <source>
        <dbReference type="EMBL" id="ANZ77297.1"/>
    </source>
</evidence>
<gene>
    <name evidence="1" type="ORF">ATY40_BA7505156</name>
</gene>
<sequence length="734" mass="85993">MDNYHRMIHIYSQLLDVEPRKDTSESYYRDFLTTPFLFTALNATLNNVDVRARTNPTHLEILKNLIQHALKILKEQLDTRTQDNEVTDWPLVNNVLSILRVILQNVLTRKLSTDSNKQQQLDNNQILVSIFGNVDVVESSAKELIYFTDHFLSIVPNDKDSCHSLIYSTRESSLELLDSLLVGFHDTMVSDLLFQKDTFYAGLLSILQDAGHSDADDSFDSVVVMKVFRCFAFLFSNREVNHNVYKGMLNTHVISQNEKEINLIDKWLFQWFTVATKCYEEFSPDLLSQEEKRTSLFHLMTFNRFNYNSNTNNHYSQLLTDQLIPKFWDRQLDGYKDRRESNMEKYNPSPLLPVQELLPVMVFFTTLISEDDFYCQLFATRKSDVDFLEVFLSFNSYVMTFQHYSPTHKLITRMSLQILHKLLISCSSKLVPYTVNQRRIKPSYQRRPLINPVGVFDLHEAKLEGEQLDISDPQFITDKCSIYYILDDIQRYSRYNLTQKLELDNYKLVNNTVLKSLQILSDNDLLNYSYKNSGAEGKYNWVDFWDTQFQVIQFISKLVSKHKFDVSNKQLGSIVEEILIILEFVLNDWGKQQLFLGPHQLIEDTTSILLQLIYRMLEHNTDLFYLIKTFELDISLLNYRNILDVFELFSKEFKINFEEEALATNSETSFAEVISKIKTFINTQPKGDKQSKILQLNKSLFKFETTFDYLDDPNFRNTGVTLAVKELLKPKTIN</sequence>
<dbReference type="EMBL" id="CP014587">
    <property type="protein sequence ID" value="ANZ77297.1"/>
    <property type="molecule type" value="Genomic_DNA"/>
</dbReference>
<reference evidence="1 2" key="1">
    <citation type="submission" date="2016-02" db="EMBL/GenBank/DDBJ databases">
        <title>Comparative genomic and transcriptomic foundation for Pichia pastoris.</title>
        <authorList>
            <person name="Love K.R."/>
            <person name="Shah K.A."/>
            <person name="Whittaker C.A."/>
            <person name="Wu J."/>
            <person name="Bartlett M.C."/>
            <person name="Ma D."/>
            <person name="Leeson R.L."/>
            <person name="Priest M."/>
            <person name="Young S.K."/>
            <person name="Love J.C."/>
        </authorList>
    </citation>
    <scope>NUCLEOTIDE SEQUENCE [LARGE SCALE GENOMIC DNA]</scope>
    <source>
        <strain evidence="1 2">ATCC 28485</strain>
    </source>
</reference>